<dbReference type="EMBL" id="JAPFRF010000010">
    <property type="protein sequence ID" value="KAJ7320018.1"/>
    <property type="molecule type" value="Genomic_DNA"/>
</dbReference>
<organism evidence="1 2">
    <name type="scientific">Phrynocephalus forsythii</name>
    <dbReference type="NCBI Taxonomy" id="171643"/>
    <lineage>
        <taxon>Eukaryota</taxon>
        <taxon>Metazoa</taxon>
        <taxon>Chordata</taxon>
        <taxon>Craniata</taxon>
        <taxon>Vertebrata</taxon>
        <taxon>Euteleostomi</taxon>
        <taxon>Lepidosauria</taxon>
        <taxon>Squamata</taxon>
        <taxon>Bifurcata</taxon>
        <taxon>Unidentata</taxon>
        <taxon>Episquamata</taxon>
        <taxon>Toxicofera</taxon>
        <taxon>Iguania</taxon>
        <taxon>Acrodonta</taxon>
        <taxon>Agamidae</taxon>
        <taxon>Agaminae</taxon>
        <taxon>Phrynocephalus</taxon>
    </lineage>
</organism>
<keyword evidence="2" id="KW-1185">Reference proteome</keyword>
<evidence type="ECO:0000313" key="2">
    <source>
        <dbReference type="Proteomes" id="UP001142489"/>
    </source>
</evidence>
<dbReference type="AlphaFoldDB" id="A0A9Q1AYE3"/>
<sequence>MRFLPTYKCLQELSQTCICGSPSVENISHILFDCQLYAPIRLEYLSPFLERTVHRDPIHRLSYLLSGSNVYIVRKVAKFVTKAAALRTQYVEQIGVSCKGDLHI</sequence>
<name>A0A9Q1AYE3_9SAUR</name>
<gene>
    <name evidence="1" type="ORF">JRQ81_019529</name>
</gene>
<accession>A0A9Q1AYE3</accession>
<dbReference type="Proteomes" id="UP001142489">
    <property type="component" value="Unassembled WGS sequence"/>
</dbReference>
<comment type="caution">
    <text evidence="1">The sequence shown here is derived from an EMBL/GenBank/DDBJ whole genome shotgun (WGS) entry which is preliminary data.</text>
</comment>
<proteinExistence type="predicted"/>
<evidence type="ECO:0000313" key="1">
    <source>
        <dbReference type="EMBL" id="KAJ7320018.1"/>
    </source>
</evidence>
<protein>
    <submittedName>
        <fullName evidence="1">Uncharacterized protein</fullName>
    </submittedName>
</protein>
<reference evidence="1" key="1">
    <citation type="journal article" date="2023" name="DNA Res.">
        <title>Chromosome-level genome assembly of Phrynocephalus forsythii using third-generation DNA sequencing and Hi-C analysis.</title>
        <authorList>
            <person name="Qi Y."/>
            <person name="Zhao W."/>
            <person name="Zhao Y."/>
            <person name="Niu C."/>
            <person name="Cao S."/>
            <person name="Zhang Y."/>
        </authorList>
    </citation>
    <scope>NUCLEOTIDE SEQUENCE</scope>
    <source>
        <tissue evidence="1">Muscle</tissue>
    </source>
</reference>